<dbReference type="NCBIfam" id="TIGR00731">
    <property type="entry name" value="bL25_bact_ctc"/>
    <property type="match status" value="1"/>
</dbReference>
<evidence type="ECO:0000256" key="5">
    <source>
        <dbReference type="HAMAP-Rule" id="MF_01334"/>
    </source>
</evidence>
<accession>A0A9Q3V7X2</accession>
<comment type="function">
    <text evidence="5">This is one of the proteins that binds to the 5S RNA in the ribosome where it forms part of the central protuberance.</text>
</comment>
<dbReference type="HAMAP" id="MF_01334">
    <property type="entry name" value="Ribosomal_bL25_CTC"/>
    <property type="match status" value="1"/>
</dbReference>
<name>A0A9Q3V7X2_CLOBO</name>
<evidence type="ECO:0000313" key="8">
    <source>
        <dbReference type="EMBL" id="MCD3193971.1"/>
    </source>
</evidence>
<comment type="similarity">
    <text evidence="5">Belongs to the bacterial ribosomal protein bL25 family. CTC subfamily.</text>
</comment>
<evidence type="ECO:0000256" key="1">
    <source>
        <dbReference type="ARBA" id="ARBA00022730"/>
    </source>
</evidence>
<dbReference type="InterPro" id="IPR020930">
    <property type="entry name" value="Ribosomal_uL5_bac-type"/>
</dbReference>
<dbReference type="GO" id="GO:0003735">
    <property type="term" value="F:structural constituent of ribosome"/>
    <property type="evidence" value="ECO:0007669"/>
    <property type="project" value="InterPro"/>
</dbReference>
<dbReference type="SUPFAM" id="SSF50715">
    <property type="entry name" value="Ribosomal protein L25-like"/>
    <property type="match status" value="1"/>
</dbReference>
<reference evidence="8" key="1">
    <citation type="submission" date="2020-02" db="EMBL/GenBank/DDBJ databases">
        <authorList>
            <person name="Fillo S."/>
            <person name="Giordani F."/>
            <person name="Tonon E."/>
            <person name="Drigo I."/>
            <person name="Anselmo A."/>
            <person name="Fortunato A."/>
            <person name="Bano L."/>
            <person name="Lista F."/>
        </authorList>
    </citation>
    <scope>NUCLEOTIDE SEQUENCE</scope>
    <source>
        <strain evidence="8">IZSVe-TV_9877_3_12</strain>
    </source>
</reference>
<evidence type="ECO:0000259" key="7">
    <source>
        <dbReference type="Pfam" id="PF14693"/>
    </source>
</evidence>
<evidence type="ECO:0000313" key="9">
    <source>
        <dbReference type="Proteomes" id="UP000813637"/>
    </source>
</evidence>
<dbReference type="PANTHER" id="PTHR33284">
    <property type="entry name" value="RIBOSOMAL PROTEIN L25/GLN-TRNA SYNTHETASE, ANTI-CODON-BINDING DOMAIN-CONTAINING PROTEIN"/>
    <property type="match status" value="1"/>
</dbReference>
<dbReference type="InterPro" id="IPR020056">
    <property type="entry name" value="Rbsml_bL25/Gln-tRNA_synth_N"/>
</dbReference>
<gene>
    <name evidence="5" type="primary">rplY</name>
    <name evidence="5" type="synonym">ctc</name>
    <name evidence="8" type="ORF">G8S53_01560</name>
</gene>
<dbReference type="Pfam" id="PF01386">
    <property type="entry name" value="Ribosomal_L25p"/>
    <property type="match status" value="1"/>
</dbReference>
<dbReference type="Gene3D" id="2.40.240.10">
    <property type="entry name" value="Ribosomal Protein L25, Chain P"/>
    <property type="match status" value="1"/>
</dbReference>
<dbReference type="InterPro" id="IPR001021">
    <property type="entry name" value="Ribosomal_bL25_long"/>
</dbReference>
<dbReference type="GO" id="GO:0008097">
    <property type="term" value="F:5S rRNA binding"/>
    <property type="evidence" value="ECO:0007669"/>
    <property type="project" value="InterPro"/>
</dbReference>
<proteinExistence type="inferred from homology"/>
<dbReference type="InterPro" id="IPR029751">
    <property type="entry name" value="Ribosomal_L25_dom"/>
</dbReference>
<dbReference type="Gene3D" id="2.170.120.20">
    <property type="entry name" value="Ribosomal protein L25, beta domain"/>
    <property type="match status" value="1"/>
</dbReference>
<sequence>MLIIEGIGGIIMEVLKAEERVKDSVHSARRERKKGMVPGILYGAGIQNLLFEIGELELNKEILKHGEHGGVNLEINNKQHQAIVKEVQKDPVTKKIIHVDLQEVNKEEVVQTEIPIVFTGEELISKRGDTIQKEKSNIRVKGKYDDIPSCINIDLSRMSAGDVCRINDVEMANEIICLDDMDTILAVIMGRADNKPNTDDLEVISEE</sequence>
<dbReference type="Proteomes" id="UP000813637">
    <property type="component" value="Unassembled WGS sequence"/>
</dbReference>
<evidence type="ECO:0000256" key="2">
    <source>
        <dbReference type="ARBA" id="ARBA00022884"/>
    </source>
</evidence>
<keyword evidence="4 5" id="KW-0687">Ribonucleoprotein</keyword>
<dbReference type="Pfam" id="PF14693">
    <property type="entry name" value="Ribosomal_TL5_C"/>
    <property type="match status" value="1"/>
</dbReference>
<dbReference type="EMBL" id="JAAMYB010000001">
    <property type="protein sequence ID" value="MCD3193971.1"/>
    <property type="molecule type" value="Genomic_DNA"/>
</dbReference>
<evidence type="ECO:0000256" key="4">
    <source>
        <dbReference type="ARBA" id="ARBA00023274"/>
    </source>
</evidence>
<dbReference type="PANTHER" id="PTHR33284:SF1">
    <property type="entry name" value="RIBOSOMAL PROTEIN L25_GLN-TRNA SYNTHETASE, ANTI-CODON-BINDING DOMAIN-CONTAINING PROTEIN"/>
    <property type="match status" value="1"/>
</dbReference>
<keyword evidence="3 5" id="KW-0689">Ribosomal protein</keyword>
<dbReference type="AlphaFoldDB" id="A0A9Q3V7X2"/>
<comment type="caution">
    <text evidence="8">The sequence shown here is derived from an EMBL/GenBank/DDBJ whole genome shotgun (WGS) entry which is preliminary data.</text>
</comment>
<dbReference type="GO" id="GO:0022625">
    <property type="term" value="C:cytosolic large ribosomal subunit"/>
    <property type="evidence" value="ECO:0007669"/>
    <property type="project" value="TreeGrafter"/>
</dbReference>
<feature type="domain" description="Large ribosomal subunit protein bL25 L25" evidence="6">
    <location>
        <begin position="15"/>
        <end position="101"/>
    </location>
</feature>
<protein>
    <recommendedName>
        <fullName evidence="5">Large ribosomal subunit protein bL25</fullName>
    </recommendedName>
    <alternativeName>
        <fullName evidence="5">General stress protein CTC</fullName>
    </alternativeName>
</protein>
<organism evidence="8 9">
    <name type="scientific">Clostridium botulinum C</name>
    <dbReference type="NCBI Taxonomy" id="36828"/>
    <lineage>
        <taxon>Bacteria</taxon>
        <taxon>Bacillati</taxon>
        <taxon>Bacillota</taxon>
        <taxon>Clostridia</taxon>
        <taxon>Eubacteriales</taxon>
        <taxon>Clostridiaceae</taxon>
        <taxon>Clostridium</taxon>
    </lineage>
</organism>
<reference evidence="8" key="2">
    <citation type="journal article" date="2021" name="Microorganisms">
        <title>Extensive Genome Exploration of Clostridium botulinum Group III Field Strains.</title>
        <authorList>
            <person name="Fillo S."/>
            <person name="Giordani F."/>
            <person name="Tonon E."/>
            <person name="Drigo I."/>
            <person name="Anselmo A."/>
            <person name="Fortunato A."/>
            <person name="Lista F."/>
            <person name="Bano L."/>
        </authorList>
    </citation>
    <scope>NUCLEOTIDE SEQUENCE</scope>
    <source>
        <strain evidence="8">IZSVe-TV_9877_3_12</strain>
    </source>
</reference>
<dbReference type="InterPro" id="IPR020057">
    <property type="entry name" value="Ribosomal_bL25_b-dom"/>
</dbReference>
<dbReference type="InterPro" id="IPR011035">
    <property type="entry name" value="Ribosomal_bL25/Gln-tRNA_synth"/>
</dbReference>
<keyword evidence="2 5" id="KW-0694">RNA-binding</keyword>
<evidence type="ECO:0000259" key="6">
    <source>
        <dbReference type="Pfam" id="PF01386"/>
    </source>
</evidence>
<dbReference type="GO" id="GO:0006412">
    <property type="term" value="P:translation"/>
    <property type="evidence" value="ECO:0007669"/>
    <property type="project" value="UniProtKB-UniRule"/>
</dbReference>
<comment type="subunit">
    <text evidence="5">Part of the 50S ribosomal subunit; part of the 5S rRNA/L5/L18/L25 subcomplex. Contacts the 5S rRNA. Binds to the 5S rRNA independently of L5 and L18.</text>
</comment>
<keyword evidence="1 5" id="KW-0699">rRNA-binding</keyword>
<feature type="domain" description="Large ribosomal subunit protein bL25 beta" evidence="7">
    <location>
        <begin position="110"/>
        <end position="189"/>
    </location>
</feature>
<evidence type="ECO:0000256" key="3">
    <source>
        <dbReference type="ARBA" id="ARBA00022980"/>
    </source>
</evidence>
<dbReference type="CDD" id="cd00495">
    <property type="entry name" value="Ribosomal_L25_TL5_CTC"/>
    <property type="match status" value="1"/>
</dbReference>
<dbReference type="InterPro" id="IPR037121">
    <property type="entry name" value="Ribosomal_bL25_C"/>
</dbReference>